<keyword evidence="1" id="KW-0560">Oxidoreductase</keyword>
<dbReference type="PANTHER" id="PTHR43244:SF1">
    <property type="entry name" value="5,10-METHYLENETETRAHYDROMETHANOPTERIN REDUCTASE"/>
    <property type="match status" value="1"/>
</dbReference>
<dbReference type="InterPro" id="IPR036661">
    <property type="entry name" value="Luciferase-like_sf"/>
</dbReference>
<evidence type="ECO:0000259" key="2">
    <source>
        <dbReference type="Pfam" id="PF00296"/>
    </source>
</evidence>
<dbReference type="Gene3D" id="3.20.20.30">
    <property type="entry name" value="Luciferase-like domain"/>
    <property type="match status" value="1"/>
</dbReference>
<organism evidence="3 4">
    <name type="scientific">Pseudonocardia zijingensis</name>
    <dbReference type="NCBI Taxonomy" id="153376"/>
    <lineage>
        <taxon>Bacteria</taxon>
        <taxon>Bacillati</taxon>
        <taxon>Actinomycetota</taxon>
        <taxon>Actinomycetes</taxon>
        <taxon>Pseudonocardiales</taxon>
        <taxon>Pseudonocardiaceae</taxon>
        <taxon>Pseudonocardia</taxon>
    </lineage>
</organism>
<dbReference type="CDD" id="cd01097">
    <property type="entry name" value="Tetrahydromethanopterin_reductase"/>
    <property type="match status" value="1"/>
</dbReference>
<dbReference type="PANTHER" id="PTHR43244">
    <property type="match status" value="1"/>
</dbReference>
<dbReference type="EMBL" id="BAAAHP010000170">
    <property type="protein sequence ID" value="GAA0896388.1"/>
    <property type="molecule type" value="Genomic_DNA"/>
</dbReference>
<evidence type="ECO:0000313" key="3">
    <source>
        <dbReference type="EMBL" id="GAA0896388.1"/>
    </source>
</evidence>
<feature type="domain" description="Luciferase-like" evidence="2">
    <location>
        <begin position="36"/>
        <end position="196"/>
    </location>
</feature>
<dbReference type="Proteomes" id="UP001499967">
    <property type="component" value="Unassembled WGS sequence"/>
</dbReference>
<dbReference type="SUPFAM" id="SSF51679">
    <property type="entry name" value="Bacterial luciferase-like"/>
    <property type="match status" value="1"/>
</dbReference>
<protein>
    <submittedName>
        <fullName evidence="3">LLM class flavin-dependent oxidoreductase</fullName>
    </submittedName>
</protein>
<dbReference type="Pfam" id="PF00296">
    <property type="entry name" value="Bac_luciferase"/>
    <property type="match status" value="1"/>
</dbReference>
<accession>A0ABN1N7W0</accession>
<sequence length="257" mass="26902">MSVTDVSTDAEAAVERIRRSWGPVGAMLPVVFTGSVPIDAQRAAVRALERAGYGAAWTNEVLGGKDALVQAAVLLAATERMSFGAAVANIWARQPETMQAAAAQLAQAYPGRFALGIGVGYPEQAAAAGREFGRPLATMRDYRQRMDRPTQPPAPAAAFARILGAHGPRMLELAAEITDGAVQVMQPPEATARARAALGPRKVLVAGLRAAEDPGDVAARVREHTEAGADHVVLMVAPDGDFAAGVEQLERLAPAPR</sequence>
<gene>
    <name evidence="3" type="ORF">GCM10009559_54860</name>
</gene>
<name>A0ABN1N7W0_9PSEU</name>
<dbReference type="InterPro" id="IPR011251">
    <property type="entry name" value="Luciferase-like_dom"/>
</dbReference>
<dbReference type="InterPro" id="IPR050564">
    <property type="entry name" value="F420-G6PD/mer"/>
</dbReference>
<comment type="caution">
    <text evidence="3">The sequence shown here is derived from an EMBL/GenBank/DDBJ whole genome shotgun (WGS) entry which is preliminary data.</text>
</comment>
<proteinExistence type="predicted"/>
<keyword evidence="4" id="KW-1185">Reference proteome</keyword>
<evidence type="ECO:0000313" key="4">
    <source>
        <dbReference type="Proteomes" id="UP001499967"/>
    </source>
</evidence>
<reference evidence="3 4" key="1">
    <citation type="journal article" date="2019" name="Int. J. Syst. Evol. Microbiol.">
        <title>The Global Catalogue of Microorganisms (GCM) 10K type strain sequencing project: providing services to taxonomists for standard genome sequencing and annotation.</title>
        <authorList>
            <consortium name="The Broad Institute Genomics Platform"/>
            <consortium name="The Broad Institute Genome Sequencing Center for Infectious Disease"/>
            <person name="Wu L."/>
            <person name="Ma J."/>
        </authorList>
    </citation>
    <scope>NUCLEOTIDE SEQUENCE [LARGE SCALE GENOMIC DNA]</scope>
    <source>
        <strain evidence="3 4">JCM 11117</strain>
    </source>
</reference>
<evidence type="ECO:0000256" key="1">
    <source>
        <dbReference type="ARBA" id="ARBA00023002"/>
    </source>
</evidence>